<feature type="transmembrane region" description="Helical" evidence="1">
    <location>
        <begin position="102"/>
        <end position="125"/>
    </location>
</feature>
<dbReference type="OrthoDB" id="2580477at2"/>
<evidence type="ECO:0000313" key="2">
    <source>
        <dbReference type="EMBL" id="TCP30924.1"/>
    </source>
</evidence>
<protein>
    <submittedName>
        <fullName evidence="2">ABC-2 type transport system permease protein</fullName>
    </submittedName>
</protein>
<sequence length="232" mass="26445">MIHILKREFTDSIKSIRAILIILFITFVSYKSALFLKENPFLISELGKEGIKAGDVYSAGLSLIVFIFGFLFVFAISHDIVNSETEMKTMRLLVTKTSRPQVMFGKLLGATLFWVVTISVSYAIISLISQVWNGEEYLRTLIFLFYIICLAVFISTIVPKTKLTMFLGILLGIALPILGSVSMIIDKWYLVPFKYILPFYYLDQSFGYVLIPLAIGIIFFLMSVLIMERRDL</sequence>
<organism evidence="2 3">
    <name type="scientific">Scopulibacillus darangshiensis</name>
    <dbReference type="NCBI Taxonomy" id="442528"/>
    <lineage>
        <taxon>Bacteria</taxon>
        <taxon>Bacillati</taxon>
        <taxon>Bacillota</taxon>
        <taxon>Bacilli</taxon>
        <taxon>Bacillales</taxon>
        <taxon>Sporolactobacillaceae</taxon>
        <taxon>Scopulibacillus</taxon>
    </lineage>
</organism>
<feature type="transmembrane region" description="Helical" evidence="1">
    <location>
        <begin position="205"/>
        <end position="227"/>
    </location>
</feature>
<dbReference type="Proteomes" id="UP000295416">
    <property type="component" value="Unassembled WGS sequence"/>
</dbReference>
<feature type="transmembrane region" description="Helical" evidence="1">
    <location>
        <begin position="137"/>
        <end position="158"/>
    </location>
</feature>
<dbReference type="RefSeq" id="WP_132744214.1">
    <property type="nucleotide sequence ID" value="NZ_SLXK01000004.1"/>
</dbReference>
<dbReference type="Pfam" id="PF12679">
    <property type="entry name" value="ABC2_membrane_2"/>
    <property type="match status" value="1"/>
</dbReference>
<keyword evidence="1" id="KW-0472">Membrane</keyword>
<accession>A0A4R2P9M6</accession>
<reference evidence="2 3" key="1">
    <citation type="submission" date="2019-03" db="EMBL/GenBank/DDBJ databases">
        <title>Genomic Encyclopedia of Type Strains, Phase IV (KMG-IV): sequencing the most valuable type-strain genomes for metagenomic binning, comparative biology and taxonomic classification.</title>
        <authorList>
            <person name="Goeker M."/>
        </authorList>
    </citation>
    <scope>NUCLEOTIDE SEQUENCE [LARGE SCALE GENOMIC DNA]</scope>
    <source>
        <strain evidence="2 3">DSM 19377</strain>
    </source>
</reference>
<dbReference type="AlphaFoldDB" id="A0A4R2P9M6"/>
<dbReference type="GO" id="GO:0140359">
    <property type="term" value="F:ABC-type transporter activity"/>
    <property type="evidence" value="ECO:0007669"/>
    <property type="project" value="InterPro"/>
</dbReference>
<feature type="transmembrane region" description="Helical" evidence="1">
    <location>
        <begin position="16"/>
        <end position="36"/>
    </location>
</feature>
<proteinExistence type="predicted"/>
<evidence type="ECO:0000256" key="1">
    <source>
        <dbReference type="SAM" id="Phobius"/>
    </source>
</evidence>
<dbReference type="EMBL" id="SLXK01000004">
    <property type="protein sequence ID" value="TCP30924.1"/>
    <property type="molecule type" value="Genomic_DNA"/>
</dbReference>
<evidence type="ECO:0000313" key="3">
    <source>
        <dbReference type="Proteomes" id="UP000295416"/>
    </source>
</evidence>
<feature type="transmembrane region" description="Helical" evidence="1">
    <location>
        <begin position="165"/>
        <end position="185"/>
    </location>
</feature>
<feature type="transmembrane region" description="Helical" evidence="1">
    <location>
        <begin position="56"/>
        <end position="81"/>
    </location>
</feature>
<name>A0A4R2P9M6_9BACL</name>
<comment type="caution">
    <text evidence="2">The sequence shown here is derived from an EMBL/GenBank/DDBJ whole genome shotgun (WGS) entry which is preliminary data.</text>
</comment>
<dbReference type="GO" id="GO:0005886">
    <property type="term" value="C:plasma membrane"/>
    <property type="evidence" value="ECO:0007669"/>
    <property type="project" value="UniProtKB-SubCell"/>
</dbReference>
<keyword evidence="3" id="KW-1185">Reference proteome</keyword>
<gene>
    <name evidence="2" type="ORF">EV207_104103</name>
</gene>
<keyword evidence="1" id="KW-1133">Transmembrane helix</keyword>
<keyword evidence="1" id="KW-0812">Transmembrane</keyword>